<dbReference type="AlphaFoldDB" id="A0A843UCI5"/>
<sequence length="601" mass="67248">MPSTCLGRHQINPQHVTGSTLRESSGRPSKELERHSRFYASLQPESEGHWNDTARRARKRQRRKARERGRSLCNKKKLLPFKEKSGSDLIDPLDLIRSTDPTIVGWPHRPMNRRQLNARATQCHRFTSKTPSYEEDVIRWLFVCQFRNILYIRIVVYRVGRLEGWKFQPKQTSARQIATGAYEEGDMAVRPRDHLEENAYCSVYTAWNWGIPLVLEHILDPLSRGISLARFGLGRQISTGAYEEGDMAVRPGDHLEENAYCSMYTAWNLGIPIGLECRLDPLSRGISLARFGLVLDLVEVEWQLDLSAVTARLRECGGPAPIPEYLFSWVPQVLCELGTCVCSGLLPVQWYHRGLVVFLDTLALGESCHSAEGKTLDLTFVAARLRAVVMVGERRLIGCGLTSIGVPWWWHGCVCVSVVVPRGGRRRTLLPRPGRDRPTSRDRISYHNMSWHRDQKAALASVTTIAEGSVLHVFGNLVIRISVIDLYGFGICVCSGLVPVQWYRRGLVVFLGTLALGESCHSAEGKMARVLVVVLPVEVCHGVGTVVIVVGEQRLTGCGLTGCGVTWWWHGCVCVSVVVPRGGRTLIRFSSRGSNVFMLCG</sequence>
<feature type="region of interest" description="Disordered" evidence="1">
    <location>
        <begin position="1"/>
        <end position="69"/>
    </location>
</feature>
<keyword evidence="3" id="KW-1185">Reference proteome</keyword>
<evidence type="ECO:0000256" key="1">
    <source>
        <dbReference type="SAM" id="MobiDB-lite"/>
    </source>
</evidence>
<evidence type="ECO:0000313" key="3">
    <source>
        <dbReference type="Proteomes" id="UP000652761"/>
    </source>
</evidence>
<protein>
    <submittedName>
        <fullName evidence="2">Uncharacterized protein</fullName>
    </submittedName>
</protein>
<dbReference type="Proteomes" id="UP000652761">
    <property type="component" value="Unassembled WGS sequence"/>
</dbReference>
<comment type="caution">
    <text evidence="2">The sequence shown here is derived from an EMBL/GenBank/DDBJ whole genome shotgun (WGS) entry which is preliminary data.</text>
</comment>
<name>A0A843UCI5_COLES</name>
<proteinExistence type="predicted"/>
<feature type="compositionally biased region" description="Basic residues" evidence="1">
    <location>
        <begin position="56"/>
        <end position="69"/>
    </location>
</feature>
<organism evidence="2 3">
    <name type="scientific">Colocasia esculenta</name>
    <name type="common">Wild taro</name>
    <name type="synonym">Arum esculentum</name>
    <dbReference type="NCBI Taxonomy" id="4460"/>
    <lineage>
        <taxon>Eukaryota</taxon>
        <taxon>Viridiplantae</taxon>
        <taxon>Streptophyta</taxon>
        <taxon>Embryophyta</taxon>
        <taxon>Tracheophyta</taxon>
        <taxon>Spermatophyta</taxon>
        <taxon>Magnoliopsida</taxon>
        <taxon>Liliopsida</taxon>
        <taxon>Araceae</taxon>
        <taxon>Aroideae</taxon>
        <taxon>Colocasieae</taxon>
        <taxon>Colocasia</taxon>
    </lineage>
</organism>
<feature type="compositionally biased region" description="Polar residues" evidence="1">
    <location>
        <begin position="11"/>
        <end position="23"/>
    </location>
</feature>
<dbReference type="EMBL" id="NMUH01000468">
    <property type="protein sequence ID" value="MQL79630.1"/>
    <property type="molecule type" value="Genomic_DNA"/>
</dbReference>
<evidence type="ECO:0000313" key="2">
    <source>
        <dbReference type="EMBL" id="MQL79630.1"/>
    </source>
</evidence>
<gene>
    <name evidence="2" type="ORF">Taro_012079</name>
</gene>
<feature type="compositionally biased region" description="Basic and acidic residues" evidence="1">
    <location>
        <begin position="46"/>
        <end position="55"/>
    </location>
</feature>
<reference evidence="2" key="1">
    <citation type="submission" date="2017-07" db="EMBL/GenBank/DDBJ databases">
        <title>Taro Niue Genome Assembly and Annotation.</title>
        <authorList>
            <person name="Atibalentja N."/>
            <person name="Keating K."/>
            <person name="Fields C.J."/>
        </authorList>
    </citation>
    <scope>NUCLEOTIDE SEQUENCE</scope>
    <source>
        <strain evidence="2">Niue_2</strain>
        <tissue evidence="2">Leaf</tissue>
    </source>
</reference>
<feature type="compositionally biased region" description="Basic and acidic residues" evidence="1">
    <location>
        <begin position="24"/>
        <end position="36"/>
    </location>
</feature>
<accession>A0A843UCI5</accession>